<dbReference type="InterPro" id="IPR002589">
    <property type="entry name" value="Macro_dom"/>
</dbReference>
<gene>
    <name evidence="2" type="ORF">Moumou_00128</name>
</gene>
<dbReference type="SMART" id="SM00506">
    <property type="entry name" value="A1pp"/>
    <property type="match status" value="1"/>
</dbReference>
<dbReference type="SUPFAM" id="SSF52949">
    <property type="entry name" value="Macro domain-like"/>
    <property type="match status" value="1"/>
</dbReference>
<feature type="domain" description="Macro" evidence="1">
    <location>
        <begin position="31"/>
        <end position="181"/>
    </location>
</feature>
<dbReference type="KEGG" id="vg:14446042"/>
<dbReference type="SMR" id="L7RBU0"/>
<evidence type="ECO:0000313" key="2">
    <source>
        <dbReference type="EMBL" id="AGC01672.1"/>
    </source>
</evidence>
<dbReference type="OrthoDB" id="31483at10239"/>
<protein>
    <submittedName>
        <fullName evidence="2">Macro domain containing protein</fullName>
    </submittedName>
</protein>
<organism evidence="2 3">
    <name type="scientific">Acanthamoeba polyphaga moumouvirus</name>
    <dbReference type="NCBI Taxonomy" id="1269028"/>
    <lineage>
        <taxon>Viruses</taxon>
        <taxon>Varidnaviria</taxon>
        <taxon>Bamfordvirae</taxon>
        <taxon>Nucleocytoviricota</taxon>
        <taxon>Megaviricetes</taxon>
        <taxon>Imitervirales</taxon>
        <taxon>Mimiviridae</taxon>
        <taxon>Megamimivirinae</taxon>
        <taxon>Moumouvirus</taxon>
    </lineage>
</organism>
<dbReference type="GeneID" id="14446042"/>
<accession>L7RBU0</accession>
<dbReference type="InterPro" id="IPR043472">
    <property type="entry name" value="Macro_dom-like"/>
</dbReference>
<dbReference type="EMBL" id="JX962719">
    <property type="protein sequence ID" value="AGC01672.1"/>
    <property type="molecule type" value="Genomic_DNA"/>
</dbReference>
<proteinExistence type="predicted"/>
<name>L7RBU0_9VIRU</name>
<dbReference type="Proteomes" id="UP000201640">
    <property type="component" value="Segment"/>
</dbReference>
<reference evidence="2 3" key="1">
    <citation type="journal article" date="2012" name="Genome Biol. Evol.">
        <title>Related Giant Viruses in Distant Locations and Different Habitats: Acanthamoeba polyphaga moumouvirus Represents a Third Lineage of the Mimiviridae That Is Close to the Megavirus Lineage.</title>
        <authorList>
            <person name="Yoosuf N."/>
            <person name="Yutin N."/>
            <person name="Colson P."/>
            <person name="Shabalina S.A."/>
            <person name="Pagnier I."/>
            <person name="Robert C."/>
            <person name="Azza S."/>
            <person name="Klose T."/>
            <person name="Wong J."/>
            <person name="Rossmann M.G."/>
            <person name="La Scola B."/>
            <person name="Raoult D."/>
            <person name="Koonin E.V."/>
        </authorList>
    </citation>
    <scope>NUCLEOTIDE SEQUENCE [LARGE SCALE GENOMIC DNA]</scope>
    <source>
        <strain evidence="2 3">M10A</strain>
    </source>
</reference>
<evidence type="ECO:0000259" key="1">
    <source>
        <dbReference type="SMART" id="SM00506"/>
    </source>
</evidence>
<evidence type="ECO:0000313" key="3">
    <source>
        <dbReference type="Proteomes" id="UP000201640"/>
    </source>
</evidence>
<sequence>MKRHTIIFFDLNQKNIKEYQNILSNIKCNINLLFIHSDFEKILAKNLLHVTVSPANSYLSMTGGIDNVYAECFPNIEDKLRKISNKKKYGISDIEYKKTHYIVPVGKCIVSETGNKKCPYIIAAPTMKTPKDINNTNNVYLAMCAILNKIKMLDKAIIIGCPCLGTGIGNLCPKESAIQIKKALLEN</sequence>
<keyword evidence="3" id="KW-1185">Reference proteome</keyword>
<dbReference type="RefSeq" id="YP_007354108.1">
    <property type="nucleotide sequence ID" value="NC_020104.1"/>
</dbReference>
<dbReference type="Gene3D" id="3.40.220.10">
    <property type="entry name" value="Leucine Aminopeptidase, subunit E, domain 1"/>
    <property type="match status" value="1"/>
</dbReference>
<dbReference type="Pfam" id="PF01661">
    <property type="entry name" value="Macro"/>
    <property type="match status" value="1"/>
</dbReference>